<dbReference type="RefSeq" id="WP_137336673.1">
    <property type="nucleotide sequence ID" value="NZ_CP040078.1"/>
</dbReference>
<dbReference type="Proteomes" id="UP000298656">
    <property type="component" value="Chromosome 2"/>
</dbReference>
<gene>
    <name evidence="1" type="ORF">FAZ95_33465</name>
</gene>
<evidence type="ECO:0000313" key="1">
    <source>
        <dbReference type="EMBL" id="QCP53904.1"/>
    </source>
</evidence>
<dbReference type="AlphaFoldDB" id="A0A4P8J2C6"/>
<organism evidence="1 2">
    <name type="scientific">Trinickia violacea</name>
    <dbReference type="NCBI Taxonomy" id="2571746"/>
    <lineage>
        <taxon>Bacteria</taxon>
        <taxon>Pseudomonadati</taxon>
        <taxon>Pseudomonadota</taxon>
        <taxon>Betaproteobacteria</taxon>
        <taxon>Burkholderiales</taxon>
        <taxon>Burkholderiaceae</taxon>
        <taxon>Trinickia</taxon>
    </lineage>
</organism>
<dbReference type="Pfam" id="PF06224">
    <property type="entry name" value="AlkZ-like"/>
    <property type="match status" value="1"/>
</dbReference>
<name>A0A4P8J2C6_9BURK</name>
<dbReference type="KEGG" id="tvl:FAZ95_33465"/>
<reference evidence="1 2" key="1">
    <citation type="submission" date="2019-05" db="EMBL/GenBank/DDBJ databases">
        <title>Burkholderia sp. DHOD12, isolated from subtropical forest soil.</title>
        <authorList>
            <person name="Gao Z.-H."/>
            <person name="Qiu L.-H."/>
        </authorList>
    </citation>
    <scope>NUCLEOTIDE SEQUENCE [LARGE SCALE GENOMIC DNA]</scope>
    <source>
        <strain evidence="1 2">DHOD12</strain>
    </source>
</reference>
<evidence type="ECO:0000313" key="2">
    <source>
        <dbReference type="Proteomes" id="UP000298656"/>
    </source>
</evidence>
<sequence>MKTLPLAAARTLHLAAQGLLAPPRRKAAKADVLDAIRRMAQLQIDTIHVVARSPYLVLFSRIGTFAPQWLDEHLAEGRLFEYWSHEACFVPIEDYGLLRHRMLDPSVMGWKYSIDWHTRHKEDIDALLARIRDNGPVRSADFVRADDSVGSGWWDWKPEKRHLEVLFTLGELMVAERRNFQRVYDLAERVLPDWDDARDLPPADAAQQTLVARTCRALGVVRADWIADYYRLAKRPYAADLHALADAGEVIPVRVEGWKEDVFVSRELEPLIDDAANSRVRSTVTTLLSPFDPVVWDRKRATALFDFDYAIECYTPAAKRKFGYFCLPVLRRGKLVGRVDAKAHRASGVFELKAVHVEPGVRIGTGFIADLRRAVQRCADWHGTPQIAVGSAPGALAEGLLAVE</sequence>
<proteinExistence type="predicted"/>
<dbReference type="InterPro" id="IPR009351">
    <property type="entry name" value="AlkZ-like"/>
</dbReference>
<dbReference type="EMBL" id="CP040078">
    <property type="protein sequence ID" value="QCP53904.1"/>
    <property type="molecule type" value="Genomic_DNA"/>
</dbReference>
<accession>A0A4P8J2C6</accession>
<dbReference type="PANTHER" id="PTHR30528:SF0">
    <property type="entry name" value="CYTOPLASMIC PROTEIN"/>
    <property type="match status" value="1"/>
</dbReference>
<dbReference type="PANTHER" id="PTHR30528">
    <property type="entry name" value="CYTOPLASMIC PROTEIN"/>
    <property type="match status" value="1"/>
</dbReference>
<protein>
    <submittedName>
        <fullName evidence="1">Winged helix-turn-helix domain-containing protein</fullName>
    </submittedName>
</protein>
<dbReference type="OrthoDB" id="9787207at2"/>
<keyword evidence="2" id="KW-1185">Reference proteome</keyword>